<sequence>MLIKTYGAAVQGIDAIIVTIEVAVEIGASFNLVGLPDTAVKESYQRVRSALKQSGLEFPRRSVVINMSPADVKKEGAAYDLPISLAILAASEQLACCNLDDYLIMGELSLDGSVLPIRGVLPMAVKARQLGYKAMIVPEDNVTEAAVVNNIDVYGVKSLVQVVKFLNGEMPLAPTVVNTREEFGRAVTDFDFDFAEVKGQDNVKRAFEVACAGGHNILLVGAPGSGKSMMAKRLPSILPPLTLQEALETTKIHSVAGKLKSGSRLMTQRPFRSPHHTISPVALVGGGANPMPGEISLAHNGVLFLDEFPEFSRSVLEVMRQPLEDRRITVSRAKYSIDYPAGFMLVASMNPCPCGYYNHPAKECTCAPGHVQKYLNRISGPLMDRIDIQVEIMPVPFDELSAMKRGESSALIRDRVTRARAIQSRRFAGERSVYCNAQMNARLIEKHVSLDNACMDIVRNAMKRFDMSARAYDRILKVARTIADLDGSEPILPRHMQEAVSYRNLDRASWGSTFNYKANKTN</sequence>
<protein>
    <submittedName>
        <fullName evidence="5">YifB family Mg chelatase-like AAA ATPase</fullName>
    </submittedName>
</protein>
<feature type="domain" description="AAA+ ATPase" evidence="4">
    <location>
        <begin position="213"/>
        <end position="397"/>
    </location>
</feature>
<dbReference type="InterPro" id="IPR014721">
    <property type="entry name" value="Ribsml_uS5_D2-typ_fold_subgr"/>
</dbReference>
<organism evidence="5 6">
    <name type="scientific">Heminiphilus faecis</name>
    <dbReference type="NCBI Taxonomy" id="2601703"/>
    <lineage>
        <taxon>Bacteria</taxon>
        <taxon>Pseudomonadati</taxon>
        <taxon>Bacteroidota</taxon>
        <taxon>Bacteroidia</taxon>
        <taxon>Bacteroidales</taxon>
        <taxon>Muribaculaceae</taxon>
        <taxon>Heminiphilus</taxon>
    </lineage>
</organism>
<keyword evidence="6" id="KW-1185">Reference proteome</keyword>
<evidence type="ECO:0000313" key="6">
    <source>
        <dbReference type="Proteomes" id="UP001565200"/>
    </source>
</evidence>
<evidence type="ECO:0000256" key="1">
    <source>
        <dbReference type="ARBA" id="ARBA00006354"/>
    </source>
</evidence>
<dbReference type="Proteomes" id="UP001565200">
    <property type="component" value="Unassembled WGS sequence"/>
</dbReference>
<comment type="similarity">
    <text evidence="1">Belongs to the Mg-chelatase subunits D/I family. ComM subfamily.</text>
</comment>
<reference evidence="5 6" key="1">
    <citation type="submission" date="2024-03" db="EMBL/GenBank/DDBJ databases">
        <title>Mouse gut bacterial collection (mGBC) of GemPharmatech.</title>
        <authorList>
            <person name="He Y."/>
            <person name="Dong L."/>
            <person name="Wu D."/>
            <person name="Gao X."/>
            <person name="Lin Z."/>
        </authorList>
    </citation>
    <scope>NUCLEOTIDE SEQUENCE [LARGE SCALE GENOMIC DNA]</scope>
    <source>
        <strain evidence="5 6">54-13</strain>
    </source>
</reference>
<dbReference type="SUPFAM" id="SSF52540">
    <property type="entry name" value="P-loop containing nucleoside triphosphate hydrolases"/>
    <property type="match status" value="1"/>
</dbReference>
<keyword evidence="2" id="KW-0547">Nucleotide-binding</keyword>
<dbReference type="InterPro" id="IPR045006">
    <property type="entry name" value="CHLI-like"/>
</dbReference>
<dbReference type="InterPro" id="IPR020568">
    <property type="entry name" value="Ribosomal_Su5_D2-typ_SF"/>
</dbReference>
<accession>A0ABV4D1P8</accession>
<dbReference type="PANTHER" id="PTHR32039">
    <property type="entry name" value="MAGNESIUM-CHELATASE SUBUNIT CHLI"/>
    <property type="match status" value="1"/>
</dbReference>
<dbReference type="PRINTS" id="PR01657">
    <property type="entry name" value="MCMFAMILY"/>
</dbReference>
<dbReference type="InterPro" id="IPR027417">
    <property type="entry name" value="P-loop_NTPase"/>
</dbReference>
<comment type="caution">
    <text evidence="5">The sequence shown here is derived from an EMBL/GenBank/DDBJ whole genome shotgun (WGS) entry which is preliminary data.</text>
</comment>
<evidence type="ECO:0000259" key="4">
    <source>
        <dbReference type="SMART" id="SM00382"/>
    </source>
</evidence>
<evidence type="ECO:0000256" key="2">
    <source>
        <dbReference type="ARBA" id="ARBA00022741"/>
    </source>
</evidence>
<dbReference type="SMART" id="SM00382">
    <property type="entry name" value="AAA"/>
    <property type="match status" value="1"/>
</dbReference>
<gene>
    <name evidence="5" type="ORF">AAK873_11730</name>
</gene>
<dbReference type="Pfam" id="PF01078">
    <property type="entry name" value="Mg_chelatase"/>
    <property type="match status" value="1"/>
</dbReference>
<dbReference type="Gene3D" id="3.40.50.300">
    <property type="entry name" value="P-loop containing nucleotide triphosphate hydrolases"/>
    <property type="match status" value="1"/>
</dbReference>
<dbReference type="Gene3D" id="3.30.230.10">
    <property type="match status" value="1"/>
</dbReference>
<proteinExistence type="inferred from homology"/>
<dbReference type="InterPro" id="IPR000523">
    <property type="entry name" value="Mg_chelatse_chII-like_cat_dom"/>
</dbReference>
<dbReference type="RefSeq" id="WP_121697989.1">
    <property type="nucleotide sequence ID" value="NZ_JBCLPP010000039.1"/>
</dbReference>
<dbReference type="InterPro" id="IPR003593">
    <property type="entry name" value="AAA+_ATPase"/>
</dbReference>
<evidence type="ECO:0000313" key="5">
    <source>
        <dbReference type="EMBL" id="MEY8246279.1"/>
    </source>
</evidence>
<dbReference type="Pfam" id="PF13335">
    <property type="entry name" value="Mg_chelatase_C"/>
    <property type="match status" value="1"/>
</dbReference>
<dbReference type="InterPro" id="IPR001208">
    <property type="entry name" value="MCM_dom"/>
</dbReference>
<dbReference type="InterPro" id="IPR004482">
    <property type="entry name" value="Mg_chelat-rel"/>
</dbReference>
<name>A0ABV4D1P8_9BACT</name>
<dbReference type="PANTHER" id="PTHR32039:SF7">
    <property type="entry name" value="COMPETENCE PROTEIN COMM"/>
    <property type="match status" value="1"/>
</dbReference>
<keyword evidence="3" id="KW-0067">ATP-binding</keyword>
<dbReference type="NCBIfam" id="TIGR00368">
    <property type="entry name" value="YifB family Mg chelatase-like AAA ATPase"/>
    <property type="match status" value="1"/>
</dbReference>
<dbReference type="InterPro" id="IPR025158">
    <property type="entry name" value="Mg_chelat-rel_C"/>
</dbReference>
<evidence type="ECO:0000256" key="3">
    <source>
        <dbReference type="ARBA" id="ARBA00022840"/>
    </source>
</evidence>
<dbReference type="Pfam" id="PF13541">
    <property type="entry name" value="ChlI"/>
    <property type="match status" value="1"/>
</dbReference>
<dbReference type="SUPFAM" id="SSF54211">
    <property type="entry name" value="Ribosomal protein S5 domain 2-like"/>
    <property type="match status" value="1"/>
</dbReference>
<dbReference type="EMBL" id="JBCLPP010000039">
    <property type="protein sequence ID" value="MEY8246279.1"/>
    <property type="molecule type" value="Genomic_DNA"/>
</dbReference>